<keyword evidence="2" id="KW-1185">Reference proteome</keyword>
<gene>
    <name evidence="1" type="ORF">Pmani_006314</name>
</gene>
<organism evidence="1 2">
    <name type="scientific">Petrolisthes manimaculis</name>
    <dbReference type="NCBI Taxonomy" id="1843537"/>
    <lineage>
        <taxon>Eukaryota</taxon>
        <taxon>Metazoa</taxon>
        <taxon>Ecdysozoa</taxon>
        <taxon>Arthropoda</taxon>
        <taxon>Crustacea</taxon>
        <taxon>Multicrustacea</taxon>
        <taxon>Malacostraca</taxon>
        <taxon>Eumalacostraca</taxon>
        <taxon>Eucarida</taxon>
        <taxon>Decapoda</taxon>
        <taxon>Pleocyemata</taxon>
        <taxon>Anomura</taxon>
        <taxon>Galatheoidea</taxon>
        <taxon>Porcellanidae</taxon>
        <taxon>Petrolisthes</taxon>
    </lineage>
</organism>
<dbReference type="EMBL" id="JAWZYT010000484">
    <property type="protein sequence ID" value="KAK4322963.1"/>
    <property type="molecule type" value="Genomic_DNA"/>
</dbReference>
<protein>
    <submittedName>
        <fullName evidence="1">Uncharacterized protein</fullName>
    </submittedName>
</protein>
<evidence type="ECO:0000313" key="2">
    <source>
        <dbReference type="Proteomes" id="UP001292094"/>
    </source>
</evidence>
<sequence>MNMLTGASGGFCEKDLNFLRVFKTLKLWLQKDVLPCFNSDISLLSLVIKVACDGIAHKDSGEWYTENKGKLEYNLTLLKNKRNEMAHNVRPLRKDEMKKNIIEFRSLIVLIIKLASTRFGISCTEKDKIISELNDSLNRNRDQRLLEAEIVEYRKKIYMDHTLYIIKSKGPEELREKYKCLTVINPVSFIDGYDMRVEVDAIYSKLKIIESGRHSNGDVIEIDDLL</sequence>
<reference evidence="1" key="1">
    <citation type="submission" date="2023-11" db="EMBL/GenBank/DDBJ databases">
        <title>Genome assemblies of two species of porcelain crab, Petrolisthes cinctipes and Petrolisthes manimaculis (Anomura: Porcellanidae).</title>
        <authorList>
            <person name="Angst P."/>
        </authorList>
    </citation>
    <scope>NUCLEOTIDE SEQUENCE</scope>
    <source>
        <strain evidence="1">PB745_02</strain>
        <tissue evidence="1">Gill</tissue>
    </source>
</reference>
<dbReference type="Proteomes" id="UP001292094">
    <property type="component" value="Unassembled WGS sequence"/>
</dbReference>
<name>A0AAE1QC01_9EUCA</name>
<dbReference type="AlphaFoldDB" id="A0AAE1QC01"/>
<proteinExistence type="predicted"/>
<comment type="caution">
    <text evidence="1">The sequence shown here is derived from an EMBL/GenBank/DDBJ whole genome shotgun (WGS) entry which is preliminary data.</text>
</comment>
<accession>A0AAE1QC01</accession>
<evidence type="ECO:0000313" key="1">
    <source>
        <dbReference type="EMBL" id="KAK4322963.1"/>
    </source>
</evidence>